<keyword evidence="2" id="KW-0472">Membrane</keyword>
<dbReference type="EMBL" id="AZBU02000001">
    <property type="protein sequence ID" value="TMS35935.1"/>
    <property type="molecule type" value="Genomic_DNA"/>
</dbReference>
<keyword evidence="5" id="KW-1185">Reference proteome</keyword>
<evidence type="ECO:0000313" key="5">
    <source>
        <dbReference type="Proteomes" id="UP000298663"/>
    </source>
</evidence>
<dbReference type="GO" id="GO:0016485">
    <property type="term" value="P:protein processing"/>
    <property type="evidence" value="ECO:0007669"/>
    <property type="project" value="TreeGrafter"/>
</dbReference>
<dbReference type="AlphaFoldDB" id="A0A4U8UTG8"/>
<dbReference type="PANTHER" id="PTHR11733:SF167">
    <property type="entry name" value="FI17812P1-RELATED"/>
    <property type="match status" value="1"/>
</dbReference>
<accession>A0A4U8UTG8</accession>
<dbReference type="Gene3D" id="1.10.1380.10">
    <property type="entry name" value="Neutral endopeptidase , domain2"/>
    <property type="match status" value="1"/>
</dbReference>
<name>A0A4U8UTG8_STECR</name>
<dbReference type="STRING" id="34508.A0A4U8UTG8"/>
<comment type="caution">
    <text evidence="4">The sequence shown here is derived from an EMBL/GenBank/DDBJ whole genome shotgun (WGS) entry which is preliminary data.</text>
</comment>
<dbReference type="PANTHER" id="PTHR11733">
    <property type="entry name" value="ZINC METALLOPROTEASE FAMILY M13 NEPRILYSIN-RELATED"/>
    <property type="match status" value="1"/>
</dbReference>
<reference evidence="4 5" key="1">
    <citation type="journal article" date="2015" name="Genome Biol.">
        <title>Comparative genomics of Steinernema reveals deeply conserved gene regulatory networks.</title>
        <authorList>
            <person name="Dillman A.R."/>
            <person name="Macchietto M."/>
            <person name="Porter C.F."/>
            <person name="Rogers A."/>
            <person name="Williams B."/>
            <person name="Antoshechkin I."/>
            <person name="Lee M.M."/>
            <person name="Goodwin Z."/>
            <person name="Lu X."/>
            <person name="Lewis E.E."/>
            <person name="Goodrich-Blair H."/>
            <person name="Stock S.P."/>
            <person name="Adams B.J."/>
            <person name="Sternberg P.W."/>
            <person name="Mortazavi A."/>
        </authorList>
    </citation>
    <scope>NUCLEOTIDE SEQUENCE [LARGE SCALE GENOMIC DNA]</scope>
    <source>
        <strain evidence="4 5">ALL</strain>
    </source>
</reference>
<keyword evidence="2" id="KW-0812">Transmembrane</keyword>
<dbReference type="GO" id="GO:0004222">
    <property type="term" value="F:metalloendopeptidase activity"/>
    <property type="evidence" value="ECO:0007669"/>
    <property type="project" value="InterPro"/>
</dbReference>
<feature type="domain" description="Peptidase M13 N-terminal" evidence="3">
    <location>
        <begin position="128"/>
        <end position="328"/>
    </location>
</feature>
<protein>
    <recommendedName>
        <fullName evidence="3">Peptidase M13 N-terminal domain-containing protein</fullName>
    </recommendedName>
</protein>
<dbReference type="EMBL" id="CM016762">
    <property type="protein sequence ID" value="TMS35935.1"/>
    <property type="molecule type" value="Genomic_DNA"/>
</dbReference>
<evidence type="ECO:0000256" key="1">
    <source>
        <dbReference type="ARBA" id="ARBA00007357"/>
    </source>
</evidence>
<dbReference type="Pfam" id="PF05649">
    <property type="entry name" value="Peptidase_M13_N"/>
    <property type="match status" value="1"/>
</dbReference>
<organism evidence="4 5">
    <name type="scientific">Steinernema carpocapsae</name>
    <name type="common">Entomopathogenic nematode</name>
    <dbReference type="NCBI Taxonomy" id="34508"/>
    <lineage>
        <taxon>Eukaryota</taxon>
        <taxon>Metazoa</taxon>
        <taxon>Ecdysozoa</taxon>
        <taxon>Nematoda</taxon>
        <taxon>Chromadorea</taxon>
        <taxon>Rhabditida</taxon>
        <taxon>Tylenchina</taxon>
        <taxon>Panagrolaimomorpha</taxon>
        <taxon>Strongyloidoidea</taxon>
        <taxon>Steinernematidae</taxon>
        <taxon>Steinernema</taxon>
    </lineage>
</organism>
<feature type="transmembrane region" description="Helical" evidence="2">
    <location>
        <begin position="31"/>
        <end position="57"/>
    </location>
</feature>
<evidence type="ECO:0000256" key="2">
    <source>
        <dbReference type="SAM" id="Phobius"/>
    </source>
</evidence>
<gene>
    <name evidence="4" type="ORF">L596_003222</name>
</gene>
<dbReference type="InterPro" id="IPR008753">
    <property type="entry name" value="Peptidase_M13_N"/>
</dbReference>
<dbReference type="SUPFAM" id="SSF55486">
    <property type="entry name" value="Metalloproteases ('zincins'), catalytic domain"/>
    <property type="match status" value="1"/>
</dbReference>
<dbReference type="InterPro" id="IPR042089">
    <property type="entry name" value="Peptidase_M13_dom_2"/>
</dbReference>
<dbReference type="PROSITE" id="PS51885">
    <property type="entry name" value="NEPRILYSIN"/>
    <property type="match status" value="1"/>
</dbReference>
<comment type="similarity">
    <text evidence="1">Belongs to the peptidase M13 family.</text>
</comment>
<evidence type="ECO:0000259" key="3">
    <source>
        <dbReference type="Pfam" id="PF05649"/>
    </source>
</evidence>
<dbReference type="Proteomes" id="UP000298663">
    <property type="component" value="Chromosome X"/>
</dbReference>
<dbReference type="GO" id="GO:0005886">
    <property type="term" value="C:plasma membrane"/>
    <property type="evidence" value="ECO:0007669"/>
    <property type="project" value="TreeGrafter"/>
</dbReference>
<evidence type="ECO:0000313" key="4">
    <source>
        <dbReference type="EMBL" id="TMS35935.1"/>
    </source>
</evidence>
<reference evidence="4 5" key="2">
    <citation type="journal article" date="2019" name="G3 (Bethesda)">
        <title>Hybrid Assembly of the Genome of the Entomopathogenic Nematode Steinernema carpocapsae Identifies the X-Chromosome.</title>
        <authorList>
            <person name="Serra L."/>
            <person name="Macchietto M."/>
            <person name="Macias-Munoz A."/>
            <person name="McGill C.J."/>
            <person name="Rodriguez I.M."/>
            <person name="Rodriguez B."/>
            <person name="Murad R."/>
            <person name="Mortazavi A."/>
        </authorList>
    </citation>
    <scope>NUCLEOTIDE SEQUENCE [LARGE SCALE GENOMIC DNA]</scope>
    <source>
        <strain evidence="4 5">ALL</strain>
    </source>
</reference>
<sequence length="341" mass="38670">MYPSLGYEADYGRSSDVYLMNRKGSNDRCNVLVAVFFLAAIIIIGISLVILCALGGFKVNPDNQRLSDKGLEVPECPPQMERNCSDTLGIFSEFSKYVGHSEDRTCLDPHCIQLAASYIGNMKRDVNPCDDFYQYACGNYGYSRYVPDHETKLNVISEMKVTLNRNLRDLLDRTVRTKTGDVTQLMLVLYDSCMDDRAQDASDLMPLNSLISSFGGWPLLQNAVFDKEHFVWEHLQGQMTTLGISGLFSVFAYEHLDNKHKSVLMIGNPKLLLGSKRHYEHPFEQNEHARNYQFYMKELLEMLGADEGIVPNNVENVLRFDFKLANVSGFVCSTANVSQFR</sequence>
<dbReference type="OrthoDB" id="6475849at2759"/>
<keyword evidence="2" id="KW-1133">Transmembrane helix</keyword>
<dbReference type="InterPro" id="IPR000718">
    <property type="entry name" value="Peptidase_M13"/>
</dbReference>
<proteinExistence type="inferred from homology"/>